<proteinExistence type="inferred from homology"/>
<comment type="caution">
    <text evidence="9">The sequence shown here is derived from an EMBL/GenBank/DDBJ whole genome shotgun (WGS) entry which is preliminary data.</text>
</comment>
<keyword evidence="10" id="KW-1185">Reference proteome</keyword>
<evidence type="ECO:0000259" key="8">
    <source>
        <dbReference type="PROSITE" id="PS50928"/>
    </source>
</evidence>
<feature type="transmembrane region" description="Helical" evidence="7">
    <location>
        <begin position="7"/>
        <end position="28"/>
    </location>
</feature>
<feature type="transmembrane region" description="Helical" evidence="7">
    <location>
        <begin position="97"/>
        <end position="123"/>
    </location>
</feature>
<comment type="similarity">
    <text evidence="7">Belongs to the binding-protein-dependent transport system permease family.</text>
</comment>
<feature type="transmembrane region" description="Helical" evidence="7">
    <location>
        <begin position="129"/>
        <end position="148"/>
    </location>
</feature>
<evidence type="ECO:0000256" key="4">
    <source>
        <dbReference type="ARBA" id="ARBA00022692"/>
    </source>
</evidence>
<feature type="domain" description="ABC transmembrane type-1" evidence="8">
    <location>
        <begin position="59"/>
        <end position="243"/>
    </location>
</feature>
<dbReference type="InterPro" id="IPR035906">
    <property type="entry name" value="MetI-like_sf"/>
</dbReference>
<dbReference type="PANTHER" id="PTHR30151:SF41">
    <property type="entry name" value="ABC TRANSPORTER PERMEASE PROTEIN"/>
    <property type="match status" value="1"/>
</dbReference>
<accession>A0ABV8RYZ5</accession>
<feature type="transmembrane region" description="Helical" evidence="7">
    <location>
        <begin position="225"/>
        <end position="244"/>
    </location>
</feature>
<evidence type="ECO:0000313" key="10">
    <source>
        <dbReference type="Proteomes" id="UP001595756"/>
    </source>
</evidence>
<dbReference type="CDD" id="cd06261">
    <property type="entry name" value="TM_PBP2"/>
    <property type="match status" value="1"/>
</dbReference>
<keyword evidence="2 7" id="KW-0813">Transport</keyword>
<dbReference type="Pfam" id="PF00528">
    <property type="entry name" value="BPD_transp_1"/>
    <property type="match status" value="1"/>
</dbReference>
<dbReference type="InterPro" id="IPR000515">
    <property type="entry name" value="MetI-like"/>
</dbReference>
<dbReference type="PROSITE" id="PS50928">
    <property type="entry name" value="ABC_TM1"/>
    <property type="match status" value="1"/>
</dbReference>
<evidence type="ECO:0000256" key="6">
    <source>
        <dbReference type="ARBA" id="ARBA00023136"/>
    </source>
</evidence>
<evidence type="ECO:0000256" key="1">
    <source>
        <dbReference type="ARBA" id="ARBA00004651"/>
    </source>
</evidence>
<keyword evidence="5 7" id="KW-1133">Transmembrane helix</keyword>
<dbReference type="Gene3D" id="1.10.3720.10">
    <property type="entry name" value="MetI-like"/>
    <property type="match status" value="1"/>
</dbReference>
<dbReference type="PANTHER" id="PTHR30151">
    <property type="entry name" value="ALKANE SULFONATE ABC TRANSPORTER-RELATED, MEMBRANE SUBUNIT"/>
    <property type="match status" value="1"/>
</dbReference>
<gene>
    <name evidence="9" type="ORF">ACFO0J_05205</name>
</gene>
<keyword evidence="6 7" id="KW-0472">Membrane</keyword>
<evidence type="ECO:0000313" key="9">
    <source>
        <dbReference type="EMBL" id="MFC4297436.1"/>
    </source>
</evidence>
<dbReference type="SUPFAM" id="SSF161098">
    <property type="entry name" value="MetI-like"/>
    <property type="match status" value="1"/>
</dbReference>
<keyword evidence="4 7" id="KW-0812">Transmembrane</keyword>
<evidence type="ECO:0000256" key="5">
    <source>
        <dbReference type="ARBA" id="ARBA00022989"/>
    </source>
</evidence>
<protein>
    <submittedName>
        <fullName evidence="9">ABC transporter permease</fullName>
    </submittedName>
</protein>
<sequence length="260" mass="27694">MNRPTELLAGLVLRLAPIAALLLVWYGIVHGFGIPDRLMPDPVTVGLRIYAGLFTEGDLWSHLWLTFKSTFAGFVLGSVLAIALGSVLAMNRKLELLVYPLVVLIQAVPKVAIAPLVLLWLGFDERSTVTLVGLICFFPAFVGAFVGVRSTPAVLMDLFHTLRASAFKTYVHCNLPHAAGSIVAGLQVGWGFALVGCVVMEFIMGMGGAGFLIDNSANALDTATAVAAMILLGLLGYIGGGVLAEAKRRIVFWEGGRRNG</sequence>
<feature type="transmembrane region" description="Helical" evidence="7">
    <location>
        <begin position="190"/>
        <end position="213"/>
    </location>
</feature>
<dbReference type="EMBL" id="JBHSDY010000002">
    <property type="protein sequence ID" value="MFC4297436.1"/>
    <property type="molecule type" value="Genomic_DNA"/>
</dbReference>
<reference evidence="10" key="1">
    <citation type="journal article" date="2019" name="Int. J. Syst. Evol. Microbiol.">
        <title>The Global Catalogue of Microorganisms (GCM) 10K type strain sequencing project: providing services to taxonomists for standard genome sequencing and annotation.</title>
        <authorList>
            <consortium name="The Broad Institute Genomics Platform"/>
            <consortium name="The Broad Institute Genome Sequencing Center for Infectious Disease"/>
            <person name="Wu L."/>
            <person name="Ma J."/>
        </authorList>
    </citation>
    <scope>NUCLEOTIDE SEQUENCE [LARGE SCALE GENOMIC DNA]</scope>
    <source>
        <strain evidence="10">CGMCC 1.19029</strain>
    </source>
</reference>
<organism evidence="9 10">
    <name type="scientific">Castellaniella hirudinis</name>
    <dbReference type="NCBI Taxonomy" id="1144617"/>
    <lineage>
        <taxon>Bacteria</taxon>
        <taxon>Pseudomonadati</taxon>
        <taxon>Pseudomonadota</taxon>
        <taxon>Betaproteobacteria</taxon>
        <taxon>Burkholderiales</taxon>
        <taxon>Alcaligenaceae</taxon>
        <taxon>Castellaniella</taxon>
    </lineage>
</organism>
<keyword evidence="3" id="KW-1003">Cell membrane</keyword>
<dbReference type="Proteomes" id="UP001595756">
    <property type="component" value="Unassembled WGS sequence"/>
</dbReference>
<evidence type="ECO:0000256" key="7">
    <source>
        <dbReference type="RuleBase" id="RU363032"/>
    </source>
</evidence>
<comment type="subcellular location">
    <subcellularLocation>
        <location evidence="1 7">Cell membrane</location>
        <topology evidence="1 7">Multi-pass membrane protein</topology>
    </subcellularLocation>
</comment>
<feature type="transmembrane region" description="Helical" evidence="7">
    <location>
        <begin position="71"/>
        <end position="90"/>
    </location>
</feature>
<evidence type="ECO:0000256" key="3">
    <source>
        <dbReference type="ARBA" id="ARBA00022475"/>
    </source>
</evidence>
<name>A0ABV8RYZ5_9BURK</name>
<dbReference type="RefSeq" id="WP_376811979.1">
    <property type="nucleotide sequence ID" value="NZ_JBHSDY010000002.1"/>
</dbReference>
<evidence type="ECO:0000256" key="2">
    <source>
        <dbReference type="ARBA" id="ARBA00022448"/>
    </source>
</evidence>